<dbReference type="RefSeq" id="XP_066658243.1">
    <property type="nucleotide sequence ID" value="XM_066794366.1"/>
</dbReference>
<evidence type="ECO:0000313" key="2">
    <source>
        <dbReference type="EMBL" id="KAK7541950.1"/>
    </source>
</evidence>
<evidence type="ECO:0000313" key="3">
    <source>
        <dbReference type="Proteomes" id="UP001360953"/>
    </source>
</evidence>
<dbReference type="GeneID" id="92027272"/>
<dbReference type="EMBL" id="JBBPEH010000002">
    <property type="protein sequence ID" value="KAK7541950.1"/>
    <property type="molecule type" value="Genomic_DNA"/>
</dbReference>
<feature type="compositionally biased region" description="Basic residues" evidence="1">
    <location>
        <begin position="1"/>
        <end position="10"/>
    </location>
</feature>
<proteinExistence type="predicted"/>
<organism evidence="2 3">
    <name type="scientific">Phyllosticta citribraziliensis</name>
    <dbReference type="NCBI Taxonomy" id="989973"/>
    <lineage>
        <taxon>Eukaryota</taxon>
        <taxon>Fungi</taxon>
        <taxon>Dikarya</taxon>
        <taxon>Ascomycota</taxon>
        <taxon>Pezizomycotina</taxon>
        <taxon>Dothideomycetes</taxon>
        <taxon>Dothideomycetes incertae sedis</taxon>
        <taxon>Botryosphaeriales</taxon>
        <taxon>Phyllostictaceae</taxon>
        <taxon>Phyllosticta</taxon>
    </lineage>
</organism>
<reference evidence="2 3" key="1">
    <citation type="submission" date="2024-04" db="EMBL/GenBank/DDBJ databases">
        <title>Phyllosticta paracitricarpa is synonymous to the EU quarantine fungus P. citricarpa based on phylogenomic analyses.</title>
        <authorList>
            <consortium name="Lawrence Berkeley National Laboratory"/>
            <person name="Van ingen-buijs V.A."/>
            <person name="Van westerhoven A.C."/>
            <person name="Haridas S."/>
            <person name="Skiadas P."/>
            <person name="Martin F."/>
            <person name="Groenewald J.Z."/>
            <person name="Crous P.W."/>
            <person name="Seidl M.F."/>
        </authorList>
    </citation>
    <scope>NUCLEOTIDE SEQUENCE [LARGE SCALE GENOMIC DNA]</scope>
    <source>
        <strain evidence="2 3">CPC 17464</strain>
    </source>
</reference>
<accession>A0ABR1M2Z2</accession>
<gene>
    <name evidence="2" type="ORF">J3D65DRAFT_193718</name>
</gene>
<name>A0ABR1M2Z2_9PEZI</name>
<feature type="region of interest" description="Disordered" evidence="1">
    <location>
        <begin position="1"/>
        <end position="37"/>
    </location>
</feature>
<comment type="caution">
    <text evidence="2">The sequence shown here is derived from an EMBL/GenBank/DDBJ whole genome shotgun (WGS) entry which is preliminary data.</text>
</comment>
<evidence type="ECO:0000256" key="1">
    <source>
        <dbReference type="SAM" id="MobiDB-lite"/>
    </source>
</evidence>
<sequence length="246" mass="25450">MDSAWRRHSGGPKDEGAAMEQWNQHQPPSPDNADAGADVASAQSRACLNCGCCCCCTSSSSSSSSTSQQPSNAAGHSAGGATEVVRQSPISQTGGQGCACVRLNRDETGLDGAGRAAAARLAGSGFILASSARRGRLLGLCLTTADRALLGRDDFMVRRARKASLPVVVERRGCVDVFPAGWLAELQGMHGGAESVELVGANAAVSNTVSLSKLWLAQHRLPRGWLGLSLQRLVRAMGWNGMGGGC</sequence>
<dbReference type="Proteomes" id="UP001360953">
    <property type="component" value="Unassembled WGS sequence"/>
</dbReference>
<keyword evidence="3" id="KW-1185">Reference proteome</keyword>
<protein>
    <submittedName>
        <fullName evidence="2">Uncharacterized protein</fullName>
    </submittedName>
</protein>